<evidence type="ECO:0000256" key="1">
    <source>
        <dbReference type="ARBA" id="ARBA00023002"/>
    </source>
</evidence>
<sequence>MSSTKGYLPHEDRTSTEPRGRQLHSVTIGNITEVNDETRIFRLNIDDMANGVEFLPGQWLDVHFPAIEKAGGYTIISAPGEAAPANTENPQSGTGTSPGPFLELAVQHAPTDQVQRLWGKDGSVLNMPLKVRVGGSFVWPPPGIDVSSIKKSIFIAGGVGINPLISIVSHMHDTNSMPENVHFFYAMRAKEEYKQSNLLSLPRLLAIAGARPEQFCLHVFLTGHPSSSLLTSLLDEHRIVHTRRLQSDDLLETFSQANATDGTVCYVCGPPAMTDEFVDFLKGLPMLQKERVLCEKWW</sequence>
<evidence type="ECO:0000256" key="4">
    <source>
        <dbReference type="SAM" id="MobiDB-lite"/>
    </source>
</evidence>
<protein>
    <recommendedName>
        <fullName evidence="3">Oxidoreductase NAD-binding domain-containing protein 1</fullName>
    </recommendedName>
</protein>
<dbReference type="OrthoDB" id="436496at2759"/>
<dbReference type="GO" id="GO:0005739">
    <property type="term" value="C:mitochondrion"/>
    <property type="evidence" value="ECO:0007669"/>
    <property type="project" value="TreeGrafter"/>
</dbReference>
<keyword evidence="1" id="KW-0560">Oxidoreductase</keyword>
<feature type="region of interest" description="Disordered" evidence="4">
    <location>
        <begin position="1"/>
        <end position="23"/>
    </location>
</feature>
<dbReference type="Proteomes" id="UP000799772">
    <property type="component" value="Unassembled WGS sequence"/>
</dbReference>
<dbReference type="EMBL" id="ML978137">
    <property type="protein sequence ID" value="KAF2093656.1"/>
    <property type="molecule type" value="Genomic_DNA"/>
</dbReference>
<keyword evidence="7" id="KW-1185">Reference proteome</keyword>
<dbReference type="GO" id="GO:0016491">
    <property type="term" value="F:oxidoreductase activity"/>
    <property type="evidence" value="ECO:0007669"/>
    <property type="project" value="UniProtKB-KW"/>
</dbReference>
<dbReference type="SUPFAM" id="SSF52343">
    <property type="entry name" value="Ferredoxin reductase-like, C-terminal NADP-linked domain"/>
    <property type="match status" value="1"/>
</dbReference>
<dbReference type="Gene3D" id="3.40.50.80">
    <property type="entry name" value="Nucleotide-binding domain of ferredoxin-NADP reductase (FNR) module"/>
    <property type="match status" value="1"/>
</dbReference>
<feature type="compositionally biased region" description="Polar residues" evidence="4">
    <location>
        <begin position="86"/>
        <end position="97"/>
    </location>
</feature>
<evidence type="ECO:0000259" key="5">
    <source>
        <dbReference type="PROSITE" id="PS51384"/>
    </source>
</evidence>
<dbReference type="SUPFAM" id="SSF63380">
    <property type="entry name" value="Riboflavin synthase domain-like"/>
    <property type="match status" value="1"/>
</dbReference>
<evidence type="ECO:0000313" key="6">
    <source>
        <dbReference type="EMBL" id="KAF2093656.1"/>
    </source>
</evidence>
<evidence type="ECO:0000256" key="3">
    <source>
        <dbReference type="ARBA" id="ARBA00040516"/>
    </source>
</evidence>
<dbReference type="InterPro" id="IPR001433">
    <property type="entry name" value="OxRdtase_FAD/NAD-bd"/>
</dbReference>
<dbReference type="PROSITE" id="PS51384">
    <property type="entry name" value="FAD_FR"/>
    <property type="match status" value="1"/>
</dbReference>
<dbReference type="Pfam" id="PF00175">
    <property type="entry name" value="NAD_binding_1"/>
    <property type="match status" value="1"/>
</dbReference>
<dbReference type="InterPro" id="IPR052128">
    <property type="entry name" value="Oxidoreductase_NAD-binding"/>
</dbReference>
<dbReference type="Gene3D" id="2.40.30.10">
    <property type="entry name" value="Translation factors"/>
    <property type="match status" value="1"/>
</dbReference>
<evidence type="ECO:0000313" key="7">
    <source>
        <dbReference type="Proteomes" id="UP000799772"/>
    </source>
</evidence>
<gene>
    <name evidence="6" type="ORF">NA57DRAFT_48001</name>
</gene>
<dbReference type="CDD" id="cd00322">
    <property type="entry name" value="FNR_like"/>
    <property type="match status" value="1"/>
</dbReference>
<dbReference type="InterPro" id="IPR039261">
    <property type="entry name" value="FNR_nucleotide-bd"/>
</dbReference>
<name>A0A9P4M0I6_9PEZI</name>
<dbReference type="InterPro" id="IPR017927">
    <property type="entry name" value="FAD-bd_FR_type"/>
</dbReference>
<evidence type="ECO:0000256" key="2">
    <source>
        <dbReference type="ARBA" id="ARBA00023027"/>
    </source>
</evidence>
<reference evidence="6" key="1">
    <citation type="journal article" date="2020" name="Stud. Mycol.">
        <title>101 Dothideomycetes genomes: a test case for predicting lifestyles and emergence of pathogens.</title>
        <authorList>
            <person name="Haridas S."/>
            <person name="Albert R."/>
            <person name="Binder M."/>
            <person name="Bloem J."/>
            <person name="Labutti K."/>
            <person name="Salamov A."/>
            <person name="Andreopoulos B."/>
            <person name="Baker S."/>
            <person name="Barry K."/>
            <person name="Bills G."/>
            <person name="Bluhm B."/>
            <person name="Cannon C."/>
            <person name="Castanera R."/>
            <person name="Culley D."/>
            <person name="Daum C."/>
            <person name="Ezra D."/>
            <person name="Gonzalez J."/>
            <person name="Henrissat B."/>
            <person name="Kuo A."/>
            <person name="Liang C."/>
            <person name="Lipzen A."/>
            <person name="Lutzoni F."/>
            <person name="Magnuson J."/>
            <person name="Mondo S."/>
            <person name="Nolan M."/>
            <person name="Ohm R."/>
            <person name="Pangilinan J."/>
            <person name="Park H.-J."/>
            <person name="Ramirez L."/>
            <person name="Alfaro M."/>
            <person name="Sun H."/>
            <person name="Tritt A."/>
            <person name="Yoshinaga Y."/>
            <person name="Zwiers L.-H."/>
            <person name="Turgeon B."/>
            <person name="Goodwin S."/>
            <person name="Spatafora J."/>
            <person name="Crous P."/>
            <person name="Grigoriev I."/>
        </authorList>
    </citation>
    <scope>NUCLEOTIDE SEQUENCE</scope>
    <source>
        <strain evidence="6">CBS 133067</strain>
    </source>
</reference>
<dbReference type="PANTHER" id="PTHR46505:SF1">
    <property type="entry name" value="OXIDOREDUCTASE NAD-BINDING DOMAIN-CONTAINING PROTEIN 1"/>
    <property type="match status" value="1"/>
</dbReference>
<keyword evidence="2" id="KW-0520">NAD</keyword>
<feature type="compositionally biased region" description="Basic and acidic residues" evidence="4">
    <location>
        <begin position="8"/>
        <end position="20"/>
    </location>
</feature>
<dbReference type="InterPro" id="IPR017938">
    <property type="entry name" value="Riboflavin_synthase-like_b-brl"/>
</dbReference>
<proteinExistence type="predicted"/>
<feature type="region of interest" description="Disordered" evidence="4">
    <location>
        <begin position="81"/>
        <end position="100"/>
    </location>
</feature>
<feature type="domain" description="FAD-binding FR-type" evidence="5">
    <location>
        <begin position="21"/>
        <end position="140"/>
    </location>
</feature>
<comment type="caution">
    <text evidence="6">The sequence shown here is derived from an EMBL/GenBank/DDBJ whole genome shotgun (WGS) entry which is preliminary data.</text>
</comment>
<dbReference type="PANTHER" id="PTHR46505">
    <property type="entry name" value="OXIDOREDUCTASE NAD-BINDING DOMAIN-CONTAINING PROTEIN 1"/>
    <property type="match status" value="1"/>
</dbReference>
<dbReference type="AlphaFoldDB" id="A0A9P4M0I6"/>
<organism evidence="6 7">
    <name type="scientific">Rhizodiscina lignyota</name>
    <dbReference type="NCBI Taxonomy" id="1504668"/>
    <lineage>
        <taxon>Eukaryota</taxon>
        <taxon>Fungi</taxon>
        <taxon>Dikarya</taxon>
        <taxon>Ascomycota</taxon>
        <taxon>Pezizomycotina</taxon>
        <taxon>Dothideomycetes</taxon>
        <taxon>Pleosporomycetidae</taxon>
        <taxon>Aulographales</taxon>
        <taxon>Rhizodiscinaceae</taxon>
        <taxon>Rhizodiscina</taxon>
    </lineage>
</organism>
<accession>A0A9P4M0I6</accession>